<feature type="compositionally biased region" description="Polar residues" evidence="7">
    <location>
        <begin position="1175"/>
        <end position="1190"/>
    </location>
</feature>
<dbReference type="InterPro" id="IPR002913">
    <property type="entry name" value="START_lipid-bd_dom"/>
</dbReference>
<dbReference type="InterPro" id="IPR001005">
    <property type="entry name" value="SANT/Myb"/>
</dbReference>
<evidence type="ECO:0000256" key="3">
    <source>
        <dbReference type="ARBA" id="ARBA00023015"/>
    </source>
</evidence>
<dbReference type="InterPro" id="IPR057993">
    <property type="entry name" value="HD-Zip_IV_C"/>
</dbReference>
<keyword evidence="4" id="KW-0175">Coiled coil</keyword>
<dbReference type="InterPro" id="IPR025756">
    <property type="entry name" value="Myb_CC_LHEQLE"/>
</dbReference>
<keyword evidence="6" id="KW-0539">Nucleus</keyword>
<dbReference type="PROSITE" id="PS50848">
    <property type="entry name" value="START"/>
    <property type="match status" value="1"/>
</dbReference>
<evidence type="ECO:0000256" key="6">
    <source>
        <dbReference type="ARBA" id="ARBA00023242"/>
    </source>
</evidence>
<reference evidence="10 11" key="1">
    <citation type="journal article" date="2024" name="G3 (Bethesda)">
        <title>Genome assembly of Hibiscus sabdariffa L. provides insights into metabolisms of medicinal natural products.</title>
        <authorList>
            <person name="Kim T."/>
        </authorList>
    </citation>
    <scope>NUCLEOTIDE SEQUENCE [LARGE SCALE GENOMIC DNA]</scope>
    <source>
        <strain evidence="10">TK-2024</strain>
        <tissue evidence="10">Old leaves</tissue>
    </source>
</reference>
<feature type="domain" description="START" evidence="8">
    <location>
        <begin position="136"/>
        <end position="339"/>
    </location>
</feature>
<evidence type="ECO:0000256" key="7">
    <source>
        <dbReference type="SAM" id="MobiDB-lite"/>
    </source>
</evidence>
<organism evidence="10 11">
    <name type="scientific">Hibiscus sabdariffa</name>
    <name type="common">roselle</name>
    <dbReference type="NCBI Taxonomy" id="183260"/>
    <lineage>
        <taxon>Eukaryota</taxon>
        <taxon>Viridiplantae</taxon>
        <taxon>Streptophyta</taxon>
        <taxon>Embryophyta</taxon>
        <taxon>Tracheophyta</taxon>
        <taxon>Spermatophyta</taxon>
        <taxon>Magnoliopsida</taxon>
        <taxon>eudicotyledons</taxon>
        <taxon>Gunneridae</taxon>
        <taxon>Pentapetalae</taxon>
        <taxon>rosids</taxon>
        <taxon>malvids</taxon>
        <taxon>Malvales</taxon>
        <taxon>Malvaceae</taxon>
        <taxon>Malvoideae</taxon>
        <taxon>Hibiscus</taxon>
    </lineage>
</organism>
<dbReference type="Pfam" id="PF25797">
    <property type="entry name" value="PDF2_C"/>
    <property type="match status" value="1"/>
</dbReference>
<dbReference type="EMBL" id="JBBPBM010000581">
    <property type="protein sequence ID" value="KAK8493993.1"/>
    <property type="molecule type" value="Genomic_DNA"/>
</dbReference>
<dbReference type="Pfam" id="PF14379">
    <property type="entry name" value="Myb_CC_LHEQLE"/>
    <property type="match status" value="1"/>
</dbReference>
<dbReference type="Pfam" id="PF00249">
    <property type="entry name" value="Myb_DNA-binding"/>
    <property type="match status" value="1"/>
</dbReference>
<dbReference type="PANTHER" id="PTHR31499">
    <property type="entry name" value="MYB FAMILY TRANSCRIPTION FACTOR PHL11"/>
    <property type="match status" value="1"/>
</dbReference>
<dbReference type="PROSITE" id="PS51294">
    <property type="entry name" value="HTH_MYB"/>
    <property type="match status" value="1"/>
</dbReference>
<comment type="caution">
    <text evidence="10">The sequence shown here is derived from an EMBL/GenBank/DDBJ whole genome shotgun (WGS) entry which is preliminary data.</text>
</comment>
<accession>A0ABR2AKU4</accession>
<dbReference type="InterPro" id="IPR046955">
    <property type="entry name" value="PHR1-like"/>
</dbReference>
<dbReference type="InterPro" id="IPR017930">
    <property type="entry name" value="Myb_dom"/>
</dbReference>
<name>A0ABR2AKU4_9ROSI</name>
<dbReference type="Proteomes" id="UP001472677">
    <property type="component" value="Unassembled WGS sequence"/>
</dbReference>
<dbReference type="InterPro" id="IPR006447">
    <property type="entry name" value="Myb_dom_plants"/>
</dbReference>
<evidence type="ECO:0000256" key="1">
    <source>
        <dbReference type="ARBA" id="ARBA00004123"/>
    </source>
</evidence>
<evidence type="ECO:0000256" key="4">
    <source>
        <dbReference type="ARBA" id="ARBA00023054"/>
    </source>
</evidence>
<evidence type="ECO:0000313" key="10">
    <source>
        <dbReference type="EMBL" id="KAK8493993.1"/>
    </source>
</evidence>
<keyword evidence="11" id="KW-1185">Reference proteome</keyword>
<feature type="compositionally biased region" description="Low complexity" evidence="7">
    <location>
        <begin position="1150"/>
        <end position="1165"/>
    </location>
</feature>
<feature type="region of interest" description="Disordered" evidence="7">
    <location>
        <begin position="1144"/>
        <end position="1216"/>
    </location>
</feature>
<evidence type="ECO:0000256" key="2">
    <source>
        <dbReference type="ARBA" id="ARBA00006783"/>
    </source>
</evidence>
<proteinExistence type="inferred from homology"/>
<comment type="subcellular location">
    <subcellularLocation>
        <location evidence="1">Nucleus</location>
    </subcellularLocation>
</comment>
<dbReference type="SUPFAM" id="SSF46689">
    <property type="entry name" value="Homeodomain-like"/>
    <property type="match status" value="1"/>
</dbReference>
<sequence>MILEYLILTKSVFFGVVLQYPGPSRRRGEYVDDFEQPADEAFADEEGIETSAMEGNDIDEDKDIEPSSMEVDMYEQQDEPSESENQTYACRESPFIFSRSNYKQQLSDFQRLQFANNYCKAAYLEVMTLAKEAGTWIRAKPGLGNLDNLVNVFRTPPLPGKKIEFSVASAVIPDTPASEVVTTMMLVKKKWSKSMFPLVKHGEEYKAVECLQNLSKTDASFWGAIQVYAEIQLPTTLVPTRYFEFLRYGRQVMEGVHIIVDVTSHCFGDPYARYNSEKRPSGVIIRAYGRKDCEIIWIENVEVEETRETMYSSIINSNLAYNADRWISTLLWKLKRDRSSFADLKIDVHPRAGSFLLALTQAMKRFFMECVSQHPDEVALTIATSDADPVRIMYNQTLTERIALVGVNSFRVQAKPLSVFHFLTKMDLQLAFRASANSEIDEVHEEPEQLFTFASDDKSNIISLHKRNTEQGTSYCLQEVSMDKYCSFILSKTMPEELLNVHIVCGEESIYETSEHRMANVTPSGFAIMPDGPGGLQSDASLVTFVMQLDYDPSKGDVHVDTVRKDFLRDLNMIIQELNEKDSHGPCFCPRSHTQAALSTKKKIQVAESPWPLASLQLKDHGSNPKRIELRVTPTCTQSDGFLLAYHNPPRRQSREPHSSIHALLNAVLRRTRGVYPTRARKDSSAKSLFVSINFGTVHFPGWLNASDGFQFFFKRLSFYNNFLHNPPCSDSIRFDSLRWVSIKFLVILLSIVNQEQGCFLELSLGYLQQTIMEAQPALSIQRSGASNLGVSEGLSPSLPAISTHLEETYRDQQVSAKRELMGASATLSSTNCGVVGHIFSSSSGFSSDLHYSSSSPHEKHSRNAPFVYQAQTDVGSFPLPQSTMSSHYNRENSGSWCTDPGFLDFPVSTPVQSSQVESSNCSGIMTSEDLCKSNEWQEWADQLITDDCALASNWNELLVDNVMDMETKVGKPCTTISEQKPQVHQQLPSPSVAGRIVVNSSSSANNTPTKPRMRWTPELHEAFVEAVNQLGGSERATPKGVLKLMKVEGLTIYHVKSHLQKYRTARYIPETSEGSLEKKPTPMEEISSLDLKTGTGITEALRLQIEVQKQLHEQLEIQRNLQLQIEEQGRYLQMMFEKQKSGLDKLKVSPSNPENPSTPSNAAAELPAKGEPEASQSDRVNPGTDTGNVKSMLERSSDEMGGEQEAAPITDLEKAETSVSESTLWYLVQKATAEKRLQHKDTSFVCSTGSKFFQQLGVYYETGQVHLSVVRS</sequence>
<keyword evidence="5" id="KW-0804">Transcription</keyword>
<evidence type="ECO:0008006" key="12">
    <source>
        <dbReference type="Google" id="ProtNLM"/>
    </source>
</evidence>
<comment type="similarity">
    <text evidence="2">Belongs to the MYB-CC family.</text>
</comment>
<dbReference type="Gene3D" id="1.10.10.60">
    <property type="entry name" value="Homeodomain-like"/>
    <property type="match status" value="1"/>
</dbReference>
<protein>
    <recommendedName>
        <fullName evidence="12">HTH myb-type domain-containing protein</fullName>
    </recommendedName>
</protein>
<evidence type="ECO:0000259" key="8">
    <source>
        <dbReference type="PROSITE" id="PS50848"/>
    </source>
</evidence>
<feature type="domain" description="HTH myb-type" evidence="9">
    <location>
        <begin position="1008"/>
        <end position="1068"/>
    </location>
</feature>
<dbReference type="NCBIfam" id="TIGR01557">
    <property type="entry name" value="myb_SHAQKYF"/>
    <property type="match status" value="1"/>
</dbReference>
<dbReference type="SUPFAM" id="SSF55961">
    <property type="entry name" value="Bet v1-like"/>
    <property type="match status" value="1"/>
</dbReference>
<gene>
    <name evidence="10" type="ORF">V6N12_035157</name>
</gene>
<evidence type="ECO:0000313" key="11">
    <source>
        <dbReference type="Proteomes" id="UP001472677"/>
    </source>
</evidence>
<keyword evidence="3" id="KW-0805">Transcription regulation</keyword>
<evidence type="ECO:0000259" key="9">
    <source>
        <dbReference type="PROSITE" id="PS51294"/>
    </source>
</evidence>
<dbReference type="PANTHER" id="PTHR31499:SF80">
    <property type="entry name" value="HTH MYB-TYPE DOMAIN-CONTAINING PROTEIN"/>
    <property type="match status" value="1"/>
</dbReference>
<dbReference type="InterPro" id="IPR009057">
    <property type="entry name" value="Homeodomain-like_sf"/>
</dbReference>
<dbReference type="Pfam" id="PF01852">
    <property type="entry name" value="START"/>
    <property type="match status" value="1"/>
</dbReference>
<evidence type="ECO:0000256" key="5">
    <source>
        <dbReference type="ARBA" id="ARBA00023163"/>
    </source>
</evidence>